<reference evidence="1 2" key="1">
    <citation type="journal article" date="2022" name="DNA Res.">
        <title>Chromosomal-level genome assembly of the orchid tree Bauhinia variegata (Leguminosae; Cercidoideae) supports the allotetraploid origin hypothesis of Bauhinia.</title>
        <authorList>
            <person name="Zhong Y."/>
            <person name="Chen Y."/>
            <person name="Zheng D."/>
            <person name="Pang J."/>
            <person name="Liu Y."/>
            <person name="Luo S."/>
            <person name="Meng S."/>
            <person name="Qian L."/>
            <person name="Wei D."/>
            <person name="Dai S."/>
            <person name="Zhou R."/>
        </authorList>
    </citation>
    <scope>NUCLEOTIDE SEQUENCE [LARGE SCALE GENOMIC DNA]</scope>
    <source>
        <strain evidence="1">BV-YZ2020</strain>
    </source>
</reference>
<evidence type="ECO:0000313" key="2">
    <source>
        <dbReference type="Proteomes" id="UP000828941"/>
    </source>
</evidence>
<dbReference type="Proteomes" id="UP000828941">
    <property type="component" value="Chromosome 6"/>
</dbReference>
<proteinExistence type="predicted"/>
<evidence type="ECO:0000313" key="1">
    <source>
        <dbReference type="EMBL" id="KAI4336641.1"/>
    </source>
</evidence>
<sequence length="1241" mass="136529">MASIPEGKAVNYNTAFIDTSLDTHLAVIVSDVDTVSDLKKRIETEHPLCFPSVGKIQIHAIKVKRRGYFYHLSDSMLASSAFSALNRSWFLRVDASALGDCGKIQHSPSPGSSNQLACFDIANNASNGAIDIPLSSPSKRFSNLDSFPFPPLQNWQNEKEGAFSGQYLSEHSGKEIVKMLGTVVKSSGHNDPEIPLAGTIPEMQDCCCVNCELPGSHIECELNNLGQGNKGELSACVEGICLPSAKGKRKSKRKKEDTVCDDAFKETNASVIGLGKDMVQQDIVAPKFPPEDAEREVSYGIRIGEKDSANGLRLNLSSNTCKRSSYQIQMSNESLKEMDAPKEQIEGNINKKYDVDIECNESLKEASEPGPSASKKHRKRKKSSLINDSKEDKLKLEGASLKSGEHKFDEACKESQEPKEVVEFDIDKSRNEIDLPCSKLCEEAPDTRSPAKKKRKVKERSENENSSMKKTSVVSDFDKETLKLENASQHSIKDQQKIEDNDADQSPGHFEDTYSLRSSALGGKNKMKKKSSNSHQTAMVSSCRNDDETERSRIEAEGAEEAISKGQISKDISTSKTAVDNTKTKLDARREGVQSKLKRTENSKKHSAIDMEVQASDVNKSKDLAEDRELSTYENIVINHCHNSEHGHIKQSEEKIEMSLQNDPDSMLLEKCQPPNQDHTDTNIKETTVTSKVLDVNAIAEARKSAKKKRKTRKAKDSGAAENCEPLLSKECTLSNNVDASEIETILVESHKSKIRDPTSRNTEKQDNLVNQVGRRNGLREEIKGNFSSVIDRETDDNNVNGAASSEHISKNQANAENEHSKRRKKAKKKQISAAKGLPDMLTEDQVPDRKEPLPFSDSRTLEKPSSQIADKTQALANAPEENYKQGPLEVNGIAKLSMQLSGDDNNHLEVPSNDKFDADRSIFGQQKHEAIVSDDMVSDKGNDTEKTDMELMTGKDKHKLGAIEIQTHAESSSPRQPQVMLSKDEVALDKMNGMERTDIELITGNNKPKLEATEGKTHGMLSKDMDDGLRIRSDKKIQKVHRPGPEAPSSSQSNSVTSTIEENRRPRVSKASGKIIQLEKKKDPFPASNSLLEGSKKMVQNKAGNTSRNNSGGVVGKTDKKKSLLAGEILKTDSSSSSEDEVDSNASTRTPSDNSFSSDYSDGESNANLSALQNGSYGGKRLENSGRSAIKARSLGTKGMSIDSILRSSSRFKKAKMTASQLEETESQPVDFVPESQANM</sequence>
<accession>A0ACB9NKY0</accession>
<organism evidence="1 2">
    <name type="scientific">Bauhinia variegata</name>
    <name type="common">Purple orchid tree</name>
    <name type="synonym">Phanera variegata</name>
    <dbReference type="NCBI Taxonomy" id="167791"/>
    <lineage>
        <taxon>Eukaryota</taxon>
        <taxon>Viridiplantae</taxon>
        <taxon>Streptophyta</taxon>
        <taxon>Embryophyta</taxon>
        <taxon>Tracheophyta</taxon>
        <taxon>Spermatophyta</taxon>
        <taxon>Magnoliopsida</taxon>
        <taxon>eudicotyledons</taxon>
        <taxon>Gunneridae</taxon>
        <taxon>Pentapetalae</taxon>
        <taxon>rosids</taxon>
        <taxon>fabids</taxon>
        <taxon>Fabales</taxon>
        <taxon>Fabaceae</taxon>
        <taxon>Cercidoideae</taxon>
        <taxon>Cercideae</taxon>
        <taxon>Bauhiniinae</taxon>
        <taxon>Bauhinia</taxon>
    </lineage>
</organism>
<comment type="caution">
    <text evidence="1">The sequence shown here is derived from an EMBL/GenBank/DDBJ whole genome shotgun (WGS) entry which is preliminary data.</text>
</comment>
<keyword evidence="2" id="KW-1185">Reference proteome</keyword>
<gene>
    <name evidence="1" type="ORF">L6164_015141</name>
</gene>
<name>A0ACB9NKY0_BAUVA</name>
<dbReference type="EMBL" id="CM039431">
    <property type="protein sequence ID" value="KAI4336641.1"/>
    <property type="molecule type" value="Genomic_DNA"/>
</dbReference>
<protein>
    <submittedName>
        <fullName evidence="1">Uncharacterized protein</fullName>
    </submittedName>
</protein>